<dbReference type="PANTHER" id="PTHR30250:SF26">
    <property type="entry name" value="PSMA PROTEIN"/>
    <property type="match status" value="1"/>
</dbReference>
<evidence type="ECO:0000256" key="3">
    <source>
        <dbReference type="ARBA" id="ARBA00022692"/>
    </source>
</evidence>
<proteinExistence type="predicted"/>
<accession>H1DFB0</accession>
<feature type="transmembrane region" description="Helical" evidence="6">
    <location>
        <begin position="12"/>
        <end position="34"/>
    </location>
</feature>
<feature type="transmembrane region" description="Helical" evidence="6">
    <location>
        <begin position="162"/>
        <end position="184"/>
    </location>
</feature>
<feature type="transmembrane region" description="Helical" evidence="6">
    <location>
        <begin position="46"/>
        <end position="74"/>
    </location>
</feature>
<keyword evidence="5 6" id="KW-0472">Membrane</keyword>
<dbReference type="Proteomes" id="UP000004892">
    <property type="component" value="Unassembled WGS sequence"/>
</dbReference>
<reference evidence="7 8" key="1">
    <citation type="submission" date="2012-01" db="EMBL/GenBank/DDBJ databases">
        <title>The Genome Sequence of Odoribacter laneus YIT 12061.</title>
        <authorList>
            <consortium name="The Broad Institute Genome Sequencing Platform"/>
            <person name="Earl A."/>
            <person name="Ward D."/>
            <person name="Feldgarden M."/>
            <person name="Gevers D."/>
            <person name="Morotomi M."/>
            <person name="Young S.K."/>
            <person name="Zeng Q."/>
            <person name="Gargeya S."/>
            <person name="Fitzgerald M."/>
            <person name="Haas B."/>
            <person name="Abouelleil A."/>
            <person name="Alvarado L."/>
            <person name="Arachchi H.M."/>
            <person name="Berlin A."/>
            <person name="Chapman S.B."/>
            <person name="Gearin G."/>
            <person name="Goldberg J."/>
            <person name="Griggs A."/>
            <person name="Gujja S."/>
            <person name="Hansen M."/>
            <person name="Heiman D."/>
            <person name="Howarth C."/>
            <person name="Larimer J."/>
            <person name="Lui A."/>
            <person name="MacDonald P.J.P."/>
            <person name="McCowen C."/>
            <person name="Montmayeur A."/>
            <person name="Murphy C."/>
            <person name="Neiman D."/>
            <person name="Pearson M."/>
            <person name="Priest M."/>
            <person name="Roberts A."/>
            <person name="Saif S."/>
            <person name="Shea T."/>
            <person name="Sisk P."/>
            <person name="Stolte C."/>
            <person name="Sykes S."/>
            <person name="Wortman J."/>
            <person name="Nusbaum C."/>
            <person name="Birren B."/>
        </authorList>
    </citation>
    <scope>NUCLEOTIDE SEQUENCE [LARGE SCALE GENOMIC DNA]</scope>
    <source>
        <strain evidence="7 8">YIT 12061</strain>
    </source>
</reference>
<keyword evidence="3 6" id="KW-0812">Transmembrane</keyword>
<sequence length="512" mass="58282">MSSEIRSNNKRILKNTGYLYVQQILVLFVSLYTVRVVLNTLGVEDYGIFNVVGGVVSMFGFLQGMLVSAVQRFFAYELGRNNYDRLNQYFNTSLWCFGIIALIVVTLAETIGLWFINTQLIIPQDRIGAAQWVFHLSVLSFVFNLLMTPFNSIIIARERMKVYAFVGMADVVLKLLIVFALTLFSFDKLQLYAILLCLLSFIHALFYIIYSHAKFQETRITGYCNRGMMKEVMSYCGWSLFGSLSSVIRSQGLNMLINMFFNPAVNAARGIAYQVNSVVNMFVTNFSTAFRPQITKQYAAGERDSMMHLVFRSTRMCYYLVLFFFVPITLETHYILQLWLGEIPEYTVVFVRLVLLIALVESIGNPIMATIQATGNIKWYQTIVGGLLLLNLPISYVLLRSGYPPQSTMAAGVVIAFASHIARIFFMHKQVNMSIRAYVKGPMLTIFFVTLCVIVVPYLLHTILEEGLLRFLLVGVTSVSFSALSIYYIGLTNSERLFFREMILSKLSKDKQ</sequence>
<protein>
    <recommendedName>
        <fullName evidence="9">Polysaccharide biosynthesis protein C-terminal domain-containing protein</fullName>
    </recommendedName>
</protein>
<dbReference type="PANTHER" id="PTHR30250">
    <property type="entry name" value="PST FAMILY PREDICTED COLANIC ACID TRANSPORTER"/>
    <property type="match status" value="1"/>
</dbReference>
<feature type="transmembrane region" description="Helical" evidence="6">
    <location>
        <begin position="129"/>
        <end position="150"/>
    </location>
</feature>
<dbReference type="EMBL" id="ADMC01000014">
    <property type="protein sequence ID" value="EHP49428.1"/>
    <property type="molecule type" value="Genomic_DNA"/>
</dbReference>
<dbReference type="eggNOG" id="COG2244">
    <property type="taxonomic scope" value="Bacteria"/>
</dbReference>
<dbReference type="AlphaFoldDB" id="H1DFB0"/>
<evidence type="ECO:0000256" key="1">
    <source>
        <dbReference type="ARBA" id="ARBA00004651"/>
    </source>
</evidence>
<gene>
    <name evidence="7" type="ORF">HMPREF9449_00946</name>
</gene>
<dbReference type="HOGENOM" id="CLU_040798_1_0_10"/>
<feature type="transmembrane region" description="Helical" evidence="6">
    <location>
        <begin position="94"/>
        <end position="117"/>
    </location>
</feature>
<feature type="transmembrane region" description="Helical" evidence="6">
    <location>
        <begin position="379"/>
        <end position="399"/>
    </location>
</feature>
<comment type="caution">
    <text evidence="7">The sequence shown here is derived from an EMBL/GenBank/DDBJ whole genome shotgun (WGS) entry which is preliminary data.</text>
</comment>
<evidence type="ECO:0000256" key="4">
    <source>
        <dbReference type="ARBA" id="ARBA00022989"/>
    </source>
</evidence>
<dbReference type="GO" id="GO:0042910">
    <property type="term" value="F:xenobiotic transmembrane transporter activity"/>
    <property type="evidence" value="ECO:0007669"/>
    <property type="project" value="InterPro"/>
</dbReference>
<evidence type="ECO:0000256" key="5">
    <source>
        <dbReference type="ARBA" id="ARBA00023136"/>
    </source>
</evidence>
<dbReference type="PATRIC" id="fig|742817.3.peg.1004"/>
<dbReference type="GO" id="GO:0005886">
    <property type="term" value="C:plasma membrane"/>
    <property type="evidence" value="ECO:0007669"/>
    <property type="project" value="UniProtKB-SubCell"/>
</dbReference>
<dbReference type="Pfam" id="PF01554">
    <property type="entry name" value="MatE"/>
    <property type="match status" value="1"/>
</dbReference>
<feature type="transmembrane region" description="Helical" evidence="6">
    <location>
        <begin position="438"/>
        <end position="459"/>
    </location>
</feature>
<dbReference type="InterPro" id="IPR050833">
    <property type="entry name" value="Poly_Biosynth_Transport"/>
</dbReference>
<feature type="transmembrane region" description="Helical" evidence="6">
    <location>
        <begin position="190"/>
        <end position="210"/>
    </location>
</feature>
<keyword evidence="8" id="KW-1185">Reference proteome</keyword>
<name>H1DFB0_9BACT</name>
<evidence type="ECO:0008006" key="9">
    <source>
        <dbReference type="Google" id="ProtNLM"/>
    </source>
</evidence>
<dbReference type="STRING" id="742817.HMPREF9449_00946"/>
<evidence type="ECO:0000256" key="2">
    <source>
        <dbReference type="ARBA" id="ARBA00022475"/>
    </source>
</evidence>
<evidence type="ECO:0000256" key="6">
    <source>
        <dbReference type="SAM" id="Phobius"/>
    </source>
</evidence>
<comment type="subcellular location">
    <subcellularLocation>
        <location evidence="1">Cell membrane</location>
        <topology evidence="1">Multi-pass membrane protein</topology>
    </subcellularLocation>
</comment>
<feature type="transmembrane region" description="Helical" evidence="6">
    <location>
        <begin position="348"/>
        <end position="367"/>
    </location>
</feature>
<feature type="transmembrane region" description="Helical" evidence="6">
    <location>
        <begin position="405"/>
        <end position="426"/>
    </location>
</feature>
<feature type="transmembrane region" description="Helical" evidence="6">
    <location>
        <begin position="471"/>
        <end position="490"/>
    </location>
</feature>
<dbReference type="InterPro" id="IPR002528">
    <property type="entry name" value="MATE_fam"/>
</dbReference>
<keyword evidence="2" id="KW-1003">Cell membrane</keyword>
<organism evidence="7 8">
    <name type="scientific">Odoribacter laneus YIT 12061</name>
    <dbReference type="NCBI Taxonomy" id="742817"/>
    <lineage>
        <taxon>Bacteria</taxon>
        <taxon>Pseudomonadati</taxon>
        <taxon>Bacteroidota</taxon>
        <taxon>Bacteroidia</taxon>
        <taxon>Bacteroidales</taxon>
        <taxon>Odoribacteraceae</taxon>
        <taxon>Odoribacter</taxon>
    </lineage>
</organism>
<keyword evidence="4 6" id="KW-1133">Transmembrane helix</keyword>
<dbReference type="GO" id="GO:0015297">
    <property type="term" value="F:antiporter activity"/>
    <property type="evidence" value="ECO:0007669"/>
    <property type="project" value="InterPro"/>
</dbReference>
<evidence type="ECO:0000313" key="8">
    <source>
        <dbReference type="Proteomes" id="UP000004892"/>
    </source>
</evidence>
<evidence type="ECO:0000313" key="7">
    <source>
        <dbReference type="EMBL" id="EHP49428.1"/>
    </source>
</evidence>
<feature type="transmembrane region" description="Helical" evidence="6">
    <location>
        <begin position="316"/>
        <end position="336"/>
    </location>
</feature>